<name>A0ABC9W4H8_GRUJA</name>
<accession>A0ABC9W4H8</accession>
<protein>
    <submittedName>
        <fullName evidence="2">Uncharacterized protein</fullName>
    </submittedName>
</protein>
<proteinExistence type="predicted"/>
<feature type="region of interest" description="Disordered" evidence="1">
    <location>
        <begin position="1"/>
        <end position="30"/>
    </location>
</feature>
<reference evidence="2 3" key="1">
    <citation type="submission" date="2024-06" db="EMBL/GenBank/DDBJ databases">
        <title>The draft genome of Grus japonensis, version 3.</title>
        <authorList>
            <person name="Nabeshima K."/>
            <person name="Suzuki S."/>
            <person name="Onuma M."/>
        </authorList>
    </citation>
    <scope>NUCLEOTIDE SEQUENCE [LARGE SCALE GENOMIC DNA]</scope>
    <source>
        <strain evidence="2 3">451A</strain>
    </source>
</reference>
<organism evidence="2 3">
    <name type="scientific">Grus japonensis</name>
    <name type="common">Japanese crane</name>
    <name type="synonym">Red-crowned crane</name>
    <dbReference type="NCBI Taxonomy" id="30415"/>
    <lineage>
        <taxon>Eukaryota</taxon>
        <taxon>Metazoa</taxon>
        <taxon>Chordata</taxon>
        <taxon>Craniata</taxon>
        <taxon>Vertebrata</taxon>
        <taxon>Euteleostomi</taxon>
        <taxon>Archelosauria</taxon>
        <taxon>Archosauria</taxon>
        <taxon>Dinosauria</taxon>
        <taxon>Saurischia</taxon>
        <taxon>Theropoda</taxon>
        <taxon>Coelurosauria</taxon>
        <taxon>Aves</taxon>
        <taxon>Neognathae</taxon>
        <taxon>Neoaves</taxon>
        <taxon>Gruiformes</taxon>
        <taxon>Gruidae</taxon>
        <taxon>Grus</taxon>
    </lineage>
</organism>
<gene>
    <name evidence="2" type="ORF">GRJ2_000509100</name>
</gene>
<evidence type="ECO:0000256" key="1">
    <source>
        <dbReference type="SAM" id="MobiDB-lite"/>
    </source>
</evidence>
<sequence>MVQSNKAENKQRWQEACVDEQGAPDRAQTSNGSIQECIGFTWQGFGSGELQGGLCEERLGLSHARQGRFQMAPQWTHCRTQLSPSGNLVVSLGKHIYERGKTLHSEEQRKKCEKQSREHQGQRRRGRWCCRCQGRCSPAAHEQTMVEQVSTLQALEMTTLEQVDISWRNCSPLREGGWFSQQELGPIIEGTKLEQVYPEEVKPMERTHTGTILEGLQPWRGLMLEQRKSVRRKKKQQR</sequence>
<dbReference type="EMBL" id="BAAFJT010000001">
    <property type="protein sequence ID" value="GAB0180438.1"/>
    <property type="molecule type" value="Genomic_DNA"/>
</dbReference>
<dbReference type="Proteomes" id="UP001623348">
    <property type="component" value="Unassembled WGS sequence"/>
</dbReference>
<comment type="caution">
    <text evidence="2">The sequence shown here is derived from an EMBL/GenBank/DDBJ whole genome shotgun (WGS) entry which is preliminary data.</text>
</comment>
<keyword evidence="3" id="KW-1185">Reference proteome</keyword>
<evidence type="ECO:0000313" key="2">
    <source>
        <dbReference type="EMBL" id="GAB0180438.1"/>
    </source>
</evidence>
<evidence type="ECO:0000313" key="3">
    <source>
        <dbReference type="Proteomes" id="UP001623348"/>
    </source>
</evidence>
<dbReference type="AlphaFoldDB" id="A0ABC9W4H8"/>